<sequence>MNGEVEVIKSEIRRFFKKLKIQSDWDWMTVSHFCRTVPVTGVISINNNHQHFFQSFNLNV</sequence>
<proteinExistence type="predicted"/>
<dbReference type="Proteomes" id="UP000183832">
    <property type="component" value="Unassembled WGS sequence"/>
</dbReference>
<organism evidence="1 2">
    <name type="scientific">Clunio marinus</name>
    <dbReference type="NCBI Taxonomy" id="568069"/>
    <lineage>
        <taxon>Eukaryota</taxon>
        <taxon>Metazoa</taxon>
        <taxon>Ecdysozoa</taxon>
        <taxon>Arthropoda</taxon>
        <taxon>Hexapoda</taxon>
        <taxon>Insecta</taxon>
        <taxon>Pterygota</taxon>
        <taxon>Neoptera</taxon>
        <taxon>Endopterygota</taxon>
        <taxon>Diptera</taxon>
        <taxon>Nematocera</taxon>
        <taxon>Chironomoidea</taxon>
        <taxon>Chironomidae</taxon>
        <taxon>Clunio</taxon>
    </lineage>
</organism>
<accession>A0A1J1ID11</accession>
<gene>
    <name evidence="1" type="ORF">CLUMA_CG011539</name>
</gene>
<dbReference type="EMBL" id="CVRI01000047">
    <property type="protein sequence ID" value="CRK98173.1"/>
    <property type="molecule type" value="Genomic_DNA"/>
</dbReference>
<dbReference type="AlphaFoldDB" id="A0A1J1ID11"/>
<protein>
    <submittedName>
        <fullName evidence="1">CLUMA_CG011539, isoform A</fullName>
    </submittedName>
</protein>
<evidence type="ECO:0000313" key="2">
    <source>
        <dbReference type="Proteomes" id="UP000183832"/>
    </source>
</evidence>
<name>A0A1J1ID11_9DIPT</name>
<keyword evidence="2" id="KW-1185">Reference proteome</keyword>
<reference evidence="1 2" key="1">
    <citation type="submission" date="2015-04" db="EMBL/GenBank/DDBJ databases">
        <authorList>
            <person name="Syromyatnikov M.Y."/>
            <person name="Popov V.N."/>
        </authorList>
    </citation>
    <scope>NUCLEOTIDE SEQUENCE [LARGE SCALE GENOMIC DNA]</scope>
</reference>
<evidence type="ECO:0000313" key="1">
    <source>
        <dbReference type="EMBL" id="CRK98173.1"/>
    </source>
</evidence>